<dbReference type="EMBL" id="JXTB01000398">
    <property type="protein sequence ID" value="PON42160.1"/>
    <property type="molecule type" value="Genomic_DNA"/>
</dbReference>
<sequence length="198" mass="22370">INNSADFSLAPSSAPKKREDKNNKTRIAQSTSEGKRPRGGFDGGSKKELSKGKDKDNEEEDNSFEDTCMRVETLTIREHSLKGGAMSPSSKIYNELHHLGGSLMKVWGSLMVMLCSVSSKRIPRKLILKSVRTHEIKLEMDFQLIQRGHWFMWVGESLSHIGNTWWHETMSKVYIGACTHVEVANSHTCVQRGTKHTR</sequence>
<dbReference type="Proteomes" id="UP000237105">
    <property type="component" value="Unassembled WGS sequence"/>
</dbReference>
<evidence type="ECO:0000313" key="3">
    <source>
        <dbReference type="Proteomes" id="UP000237105"/>
    </source>
</evidence>
<proteinExistence type="predicted"/>
<comment type="caution">
    <text evidence="2">The sequence shown here is derived from an EMBL/GenBank/DDBJ whole genome shotgun (WGS) entry which is preliminary data.</text>
</comment>
<accession>A0A2P5B025</accession>
<evidence type="ECO:0000256" key="1">
    <source>
        <dbReference type="SAM" id="MobiDB-lite"/>
    </source>
</evidence>
<feature type="region of interest" description="Disordered" evidence="1">
    <location>
        <begin position="1"/>
        <end position="64"/>
    </location>
</feature>
<feature type="compositionally biased region" description="Basic and acidic residues" evidence="1">
    <location>
        <begin position="44"/>
        <end position="56"/>
    </location>
</feature>
<name>A0A2P5B025_PARAD</name>
<protein>
    <submittedName>
        <fullName evidence="2">Uncharacterized protein</fullName>
    </submittedName>
</protein>
<evidence type="ECO:0000313" key="2">
    <source>
        <dbReference type="EMBL" id="PON42160.1"/>
    </source>
</evidence>
<reference evidence="3" key="1">
    <citation type="submission" date="2016-06" db="EMBL/GenBank/DDBJ databases">
        <title>Parallel loss of symbiosis genes in relatives of nitrogen-fixing non-legume Parasponia.</title>
        <authorList>
            <person name="Van Velzen R."/>
            <person name="Holmer R."/>
            <person name="Bu F."/>
            <person name="Rutten L."/>
            <person name="Van Zeijl A."/>
            <person name="Liu W."/>
            <person name="Santuari L."/>
            <person name="Cao Q."/>
            <person name="Sharma T."/>
            <person name="Shen D."/>
            <person name="Roswanjaya Y."/>
            <person name="Wardhani T."/>
            <person name="Kalhor M.S."/>
            <person name="Jansen J."/>
            <person name="Van den Hoogen J."/>
            <person name="Gungor B."/>
            <person name="Hartog M."/>
            <person name="Hontelez J."/>
            <person name="Verver J."/>
            <person name="Yang W.-C."/>
            <person name="Schijlen E."/>
            <person name="Repin R."/>
            <person name="Schilthuizen M."/>
            <person name="Schranz E."/>
            <person name="Heidstra R."/>
            <person name="Miyata K."/>
            <person name="Fedorova E."/>
            <person name="Kohlen W."/>
            <person name="Bisseling T."/>
            <person name="Smit S."/>
            <person name="Geurts R."/>
        </authorList>
    </citation>
    <scope>NUCLEOTIDE SEQUENCE [LARGE SCALE GENOMIC DNA]</scope>
    <source>
        <strain evidence="3">cv. WU1-14</strain>
    </source>
</reference>
<dbReference type="AlphaFoldDB" id="A0A2P5B025"/>
<feature type="non-terminal residue" evidence="2">
    <location>
        <position position="1"/>
    </location>
</feature>
<gene>
    <name evidence="2" type="ORF">PanWU01x14_284000</name>
</gene>
<organism evidence="2 3">
    <name type="scientific">Parasponia andersonii</name>
    <name type="common">Sponia andersonii</name>
    <dbReference type="NCBI Taxonomy" id="3476"/>
    <lineage>
        <taxon>Eukaryota</taxon>
        <taxon>Viridiplantae</taxon>
        <taxon>Streptophyta</taxon>
        <taxon>Embryophyta</taxon>
        <taxon>Tracheophyta</taxon>
        <taxon>Spermatophyta</taxon>
        <taxon>Magnoliopsida</taxon>
        <taxon>eudicotyledons</taxon>
        <taxon>Gunneridae</taxon>
        <taxon>Pentapetalae</taxon>
        <taxon>rosids</taxon>
        <taxon>fabids</taxon>
        <taxon>Rosales</taxon>
        <taxon>Cannabaceae</taxon>
        <taxon>Parasponia</taxon>
    </lineage>
</organism>
<keyword evidence="3" id="KW-1185">Reference proteome</keyword>